<dbReference type="InterPro" id="IPR032508">
    <property type="entry name" value="FecR_C"/>
</dbReference>
<dbReference type="Pfam" id="PF04773">
    <property type="entry name" value="FecR"/>
    <property type="match status" value="1"/>
</dbReference>
<evidence type="ECO:0000259" key="3">
    <source>
        <dbReference type="Pfam" id="PF16344"/>
    </source>
</evidence>
<dbReference type="EMBL" id="VSSQ01001223">
    <property type="protein sequence ID" value="MPM06377.1"/>
    <property type="molecule type" value="Genomic_DNA"/>
</dbReference>
<dbReference type="PANTHER" id="PTHR30273:SF2">
    <property type="entry name" value="PROTEIN FECR"/>
    <property type="match status" value="1"/>
</dbReference>
<keyword evidence="1" id="KW-0812">Transmembrane</keyword>
<evidence type="ECO:0000259" key="2">
    <source>
        <dbReference type="Pfam" id="PF04773"/>
    </source>
</evidence>
<dbReference type="Pfam" id="PF16344">
    <property type="entry name" value="FecR_C"/>
    <property type="match status" value="1"/>
</dbReference>
<evidence type="ECO:0008006" key="5">
    <source>
        <dbReference type="Google" id="ProtNLM"/>
    </source>
</evidence>
<name>A0A644WRT3_9ZZZZ</name>
<protein>
    <recommendedName>
        <fullName evidence="5">FecR protein domain-containing protein</fullName>
    </recommendedName>
</protein>
<organism evidence="4">
    <name type="scientific">bioreactor metagenome</name>
    <dbReference type="NCBI Taxonomy" id="1076179"/>
    <lineage>
        <taxon>unclassified sequences</taxon>
        <taxon>metagenomes</taxon>
        <taxon>ecological metagenomes</taxon>
    </lineage>
</organism>
<evidence type="ECO:0000256" key="1">
    <source>
        <dbReference type="SAM" id="Phobius"/>
    </source>
</evidence>
<dbReference type="Gene3D" id="2.60.120.1440">
    <property type="match status" value="1"/>
</dbReference>
<dbReference type="InterPro" id="IPR012373">
    <property type="entry name" value="Ferrdict_sens_TM"/>
</dbReference>
<feature type="domain" description="Protein FecR C-terminal" evidence="3">
    <location>
        <begin position="306"/>
        <end position="365"/>
    </location>
</feature>
<sequence length="380" mass="42972">MDKEIRDSIKKGESLANSFVKGNFGEDNLPVNFPLTPGEIVEEYLSYKKIDADQEFLYLKKRILRKRNILIKSVSAAATIAVLLSIALFTDVFSDKDKIEYSFYESIKPGTRNAILILNDSTVIDLDNQNDSILEDIALIAYKDSSSLIFASNEQVGAEDTSFETGFNEIVVPRGGEYSFKLPDGTKVFLNSESSLRFPSRFSNLDRSVYVKGEAVFDVTHDSSRPFIVNAGDVGVKVLGTIFNVRAYENENRTVVTLNEGSVRILRSGQVLGEIEPDQQIVVSGDEFVVKNVNSEAYIIWKEGVFRFDEEPLSTVLEQIGRWYDCRFEIEEELKNKKYSGIINKYDSIEEFVSVLKTTGEFEIIFNKDMHIRINSANNK</sequence>
<gene>
    <name evidence="4" type="ORF">SDC9_52676</name>
</gene>
<keyword evidence="1" id="KW-0472">Membrane</keyword>
<dbReference type="GO" id="GO:0016989">
    <property type="term" value="F:sigma factor antagonist activity"/>
    <property type="evidence" value="ECO:0007669"/>
    <property type="project" value="TreeGrafter"/>
</dbReference>
<reference evidence="4" key="1">
    <citation type="submission" date="2019-08" db="EMBL/GenBank/DDBJ databases">
        <authorList>
            <person name="Kucharzyk K."/>
            <person name="Murdoch R.W."/>
            <person name="Higgins S."/>
            <person name="Loffler F."/>
        </authorList>
    </citation>
    <scope>NUCLEOTIDE SEQUENCE</scope>
</reference>
<dbReference type="AlphaFoldDB" id="A0A644WRT3"/>
<feature type="transmembrane region" description="Helical" evidence="1">
    <location>
        <begin position="69"/>
        <end position="89"/>
    </location>
</feature>
<dbReference type="InterPro" id="IPR006860">
    <property type="entry name" value="FecR"/>
</dbReference>
<keyword evidence="1" id="KW-1133">Transmembrane helix</keyword>
<dbReference type="Gene3D" id="3.55.50.30">
    <property type="match status" value="1"/>
</dbReference>
<proteinExistence type="predicted"/>
<feature type="domain" description="FecR protein" evidence="2">
    <location>
        <begin position="170"/>
        <end position="264"/>
    </location>
</feature>
<evidence type="ECO:0000313" key="4">
    <source>
        <dbReference type="EMBL" id="MPM06377.1"/>
    </source>
</evidence>
<comment type="caution">
    <text evidence="4">The sequence shown here is derived from an EMBL/GenBank/DDBJ whole genome shotgun (WGS) entry which is preliminary data.</text>
</comment>
<dbReference type="PANTHER" id="PTHR30273">
    <property type="entry name" value="PERIPLASMIC SIGNAL SENSOR AND SIGMA FACTOR ACTIVATOR FECR-RELATED"/>
    <property type="match status" value="1"/>
</dbReference>
<accession>A0A644WRT3</accession>